<gene>
    <name evidence="1" type="ORF">AKAME5_001639200</name>
</gene>
<organism evidence="1 2">
    <name type="scientific">Lates japonicus</name>
    <name type="common">Japanese lates</name>
    <dbReference type="NCBI Taxonomy" id="270547"/>
    <lineage>
        <taxon>Eukaryota</taxon>
        <taxon>Metazoa</taxon>
        <taxon>Chordata</taxon>
        <taxon>Craniata</taxon>
        <taxon>Vertebrata</taxon>
        <taxon>Euteleostomi</taxon>
        <taxon>Actinopterygii</taxon>
        <taxon>Neopterygii</taxon>
        <taxon>Teleostei</taxon>
        <taxon>Neoteleostei</taxon>
        <taxon>Acanthomorphata</taxon>
        <taxon>Carangaria</taxon>
        <taxon>Carangaria incertae sedis</taxon>
        <taxon>Centropomidae</taxon>
        <taxon>Lates</taxon>
    </lineage>
</organism>
<protein>
    <submittedName>
        <fullName evidence="1">Adhesion G protein-coupled receptor F5-like protein</fullName>
    </submittedName>
</protein>
<proteinExistence type="predicted"/>
<accession>A0AAD3N320</accession>
<evidence type="ECO:0000313" key="1">
    <source>
        <dbReference type="EMBL" id="GLD64883.1"/>
    </source>
</evidence>
<dbReference type="EMBL" id="BRZM01000073">
    <property type="protein sequence ID" value="GLD64883.1"/>
    <property type="molecule type" value="Genomic_DNA"/>
</dbReference>
<keyword evidence="2" id="KW-1185">Reference proteome</keyword>
<dbReference type="Proteomes" id="UP001279410">
    <property type="component" value="Unassembled WGS sequence"/>
</dbReference>
<keyword evidence="1" id="KW-0675">Receptor</keyword>
<evidence type="ECO:0000313" key="2">
    <source>
        <dbReference type="Proteomes" id="UP001279410"/>
    </source>
</evidence>
<sequence>MTKKNTFYLTPDKEEMVKYEVDVELNVTDVGTVDYLRSLLNNSSFSLTLGPAVNVTYIDITTGKNGVSAGLSTHGC</sequence>
<name>A0AAD3N320_LATJO</name>
<reference evidence="1" key="1">
    <citation type="submission" date="2022-08" db="EMBL/GenBank/DDBJ databases">
        <title>Genome sequencing of akame (Lates japonicus).</title>
        <authorList>
            <person name="Hashiguchi Y."/>
            <person name="Takahashi H."/>
        </authorList>
    </citation>
    <scope>NUCLEOTIDE SEQUENCE</scope>
    <source>
        <strain evidence="1">Kochi</strain>
    </source>
</reference>
<comment type="caution">
    <text evidence="1">The sequence shown here is derived from an EMBL/GenBank/DDBJ whole genome shotgun (WGS) entry which is preliminary data.</text>
</comment>
<dbReference type="AlphaFoldDB" id="A0AAD3N320"/>